<evidence type="ECO:0000313" key="2">
    <source>
        <dbReference type="Proteomes" id="UP001153069"/>
    </source>
</evidence>
<dbReference type="Proteomes" id="UP001153069">
    <property type="component" value="Unassembled WGS sequence"/>
</dbReference>
<keyword evidence="2" id="KW-1185">Reference proteome</keyword>
<dbReference type="AlphaFoldDB" id="A0A9N8HL89"/>
<accession>A0A9N8HL89</accession>
<dbReference type="EMBL" id="CAICTM010000791">
    <property type="protein sequence ID" value="CAB9516565.1"/>
    <property type="molecule type" value="Genomic_DNA"/>
</dbReference>
<protein>
    <submittedName>
        <fullName evidence="1">Uncharacterized protein</fullName>
    </submittedName>
</protein>
<proteinExistence type="predicted"/>
<name>A0A9N8HL89_9STRA</name>
<comment type="caution">
    <text evidence="1">The sequence shown here is derived from an EMBL/GenBank/DDBJ whole genome shotgun (WGS) entry which is preliminary data.</text>
</comment>
<dbReference type="Gene3D" id="3.10.20.90">
    <property type="entry name" value="Phosphatidylinositol 3-kinase Catalytic Subunit, Chain A, domain 1"/>
    <property type="match status" value="1"/>
</dbReference>
<reference evidence="1" key="1">
    <citation type="submission" date="2020-06" db="EMBL/GenBank/DDBJ databases">
        <authorList>
            <consortium name="Plant Systems Biology data submission"/>
        </authorList>
    </citation>
    <scope>NUCLEOTIDE SEQUENCE</scope>
    <source>
        <strain evidence="1">D6</strain>
    </source>
</reference>
<dbReference type="SUPFAM" id="SSF54277">
    <property type="entry name" value="CAD &amp; PB1 domains"/>
    <property type="match status" value="1"/>
</dbReference>
<organism evidence="1 2">
    <name type="scientific">Seminavis robusta</name>
    <dbReference type="NCBI Taxonomy" id="568900"/>
    <lineage>
        <taxon>Eukaryota</taxon>
        <taxon>Sar</taxon>
        <taxon>Stramenopiles</taxon>
        <taxon>Ochrophyta</taxon>
        <taxon>Bacillariophyta</taxon>
        <taxon>Bacillariophyceae</taxon>
        <taxon>Bacillariophycidae</taxon>
        <taxon>Naviculales</taxon>
        <taxon>Naviculaceae</taxon>
        <taxon>Seminavis</taxon>
    </lineage>
</organism>
<gene>
    <name evidence="1" type="ORF">SEMRO_792_G203090.1</name>
</gene>
<sequence>MAFLFVDNSIRSAAYTSNVGGNEDFTIKVVLGSKADGDLETRRFQLRHLIHPKLGTASLENLGTLLKEATNSPPQYPFYYRDDDGEVIAVSTTRELQDAISQSLNKARLYLYEEKPATGSEDKPVAVGVVPDKVVTSKEVVPHNGKDDNHRTGHEAAMKLVYAEDMTKLSTNILDVATENPAAEQATHNNSNSLDTFKESKPFFHWQGAETEWRNVDPFLGPSSLIFRR</sequence>
<evidence type="ECO:0000313" key="1">
    <source>
        <dbReference type="EMBL" id="CAB9516565.1"/>
    </source>
</evidence>